<feature type="compositionally biased region" description="Low complexity" evidence="1">
    <location>
        <begin position="161"/>
        <end position="188"/>
    </location>
</feature>
<evidence type="ECO:0000256" key="2">
    <source>
        <dbReference type="SAM" id="Phobius"/>
    </source>
</evidence>
<evidence type="ECO:0000256" key="1">
    <source>
        <dbReference type="SAM" id="MobiDB-lite"/>
    </source>
</evidence>
<dbReference type="InterPro" id="IPR021224">
    <property type="entry name" value="DUF2690"/>
</dbReference>
<name>A0ABX8XQ61_9ACTN</name>
<reference evidence="4 5" key="1">
    <citation type="submission" date="2021-08" db="EMBL/GenBank/DDBJ databases">
        <authorList>
            <person name="Ping M."/>
        </authorList>
    </citation>
    <scope>NUCLEOTIDE SEQUENCE [LARGE SCALE GENOMIC DNA]</scope>
    <source>
        <strain evidence="4 5">MG28</strain>
    </source>
</reference>
<dbReference type="SUPFAM" id="SSF47413">
    <property type="entry name" value="lambda repressor-like DNA-binding domains"/>
    <property type="match status" value="1"/>
</dbReference>
<dbReference type="Proteomes" id="UP000827138">
    <property type="component" value="Chromosome"/>
</dbReference>
<dbReference type="Pfam" id="PF13560">
    <property type="entry name" value="HTH_31"/>
    <property type="match status" value="1"/>
</dbReference>
<organism evidence="4 5">
    <name type="scientific">Streptomyces akebiae</name>
    <dbReference type="NCBI Taxonomy" id="2865673"/>
    <lineage>
        <taxon>Bacteria</taxon>
        <taxon>Bacillati</taxon>
        <taxon>Actinomycetota</taxon>
        <taxon>Actinomycetes</taxon>
        <taxon>Kitasatosporales</taxon>
        <taxon>Streptomycetaceae</taxon>
        <taxon>Streptomyces</taxon>
    </lineage>
</organism>
<feature type="compositionally biased region" description="Low complexity" evidence="1">
    <location>
        <begin position="220"/>
        <end position="231"/>
    </location>
</feature>
<feature type="domain" description="HTH cro/C1-type" evidence="3">
    <location>
        <begin position="22"/>
        <end position="76"/>
    </location>
</feature>
<keyword evidence="2" id="KW-0472">Membrane</keyword>
<keyword evidence="5" id="KW-1185">Reference proteome</keyword>
<dbReference type="CDD" id="cd00093">
    <property type="entry name" value="HTH_XRE"/>
    <property type="match status" value="1"/>
</dbReference>
<feature type="transmembrane region" description="Helical" evidence="2">
    <location>
        <begin position="305"/>
        <end position="325"/>
    </location>
</feature>
<evidence type="ECO:0000259" key="3">
    <source>
        <dbReference type="PROSITE" id="PS50943"/>
    </source>
</evidence>
<keyword evidence="2" id="KW-0812">Transmembrane</keyword>
<evidence type="ECO:0000313" key="4">
    <source>
        <dbReference type="EMBL" id="QYX77934.1"/>
    </source>
</evidence>
<feature type="compositionally biased region" description="Low complexity" evidence="1">
    <location>
        <begin position="273"/>
        <end position="284"/>
    </location>
</feature>
<sequence>MPRWRALPDELDPQVREFAGQLRRLVDRSGLSIAAVADRTGYSKTSWERYLNGRLLAPKGAIVALAEVTGTDPVHLATMWELAERAWSRSEMRHDMTMEAIRISQARAALGETGGQSTVKGGGGNGRAGRSATAIPGVAGPAGVSPTVPPQPRSPSDRVPRSPYGGSNAPSTSSPSAPSSPSVSSSASPYGGIGGAGAVAGGASRISWGATPSSSPPSPSASSSSASSPSGLVGGRGSSVSSGAASGSASASSASSASSRIPAGASGSGGAQAAGAAAGPAGVFGPPPSGGGRPDGGDSQPRRRVTMFLAGAVGALVVIAAAFLLTNGDGKDQAGDKPPTSPSTSIGANPDLPAGVKCSGKACDGKDPETMGCIGNLVRTTDEVTIGATRVEVRYSKACQAAWARITGATQGDEVQVAVGKAKQTAAIEAAGDNIAYTQMVAVKDAGEATACATLASGQKGCT</sequence>
<feature type="compositionally biased region" description="Low complexity" evidence="1">
    <location>
        <begin position="238"/>
        <end position="265"/>
    </location>
</feature>
<dbReference type="InterPro" id="IPR001387">
    <property type="entry name" value="Cro/C1-type_HTH"/>
</dbReference>
<dbReference type="RefSeq" id="WP_220646903.1">
    <property type="nucleotide sequence ID" value="NZ_CP080647.1"/>
</dbReference>
<feature type="region of interest" description="Disordered" evidence="1">
    <location>
        <begin position="330"/>
        <end position="352"/>
    </location>
</feature>
<dbReference type="SMART" id="SM00530">
    <property type="entry name" value="HTH_XRE"/>
    <property type="match status" value="1"/>
</dbReference>
<keyword evidence="2" id="KW-1133">Transmembrane helix</keyword>
<dbReference type="PROSITE" id="PS50943">
    <property type="entry name" value="HTH_CROC1"/>
    <property type="match status" value="1"/>
</dbReference>
<dbReference type="InterPro" id="IPR010982">
    <property type="entry name" value="Lambda_DNA-bd_dom_sf"/>
</dbReference>
<feature type="region of interest" description="Disordered" evidence="1">
    <location>
        <begin position="207"/>
        <end position="302"/>
    </location>
</feature>
<protein>
    <submittedName>
        <fullName evidence="4">XRE family transcriptional regulator</fullName>
    </submittedName>
</protein>
<dbReference type="Pfam" id="PF10901">
    <property type="entry name" value="DUF2690"/>
    <property type="match status" value="1"/>
</dbReference>
<dbReference type="Gene3D" id="1.10.260.40">
    <property type="entry name" value="lambda repressor-like DNA-binding domains"/>
    <property type="match status" value="1"/>
</dbReference>
<feature type="region of interest" description="Disordered" evidence="1">
    <location>
        <begin position="111"/>
        <end position="188"/>
    </location>
</feature>
<evidence type="ECO:0000313" key="5">
    <source>
        <dbReference type="Proteomes" id="UP000827138"/>
    </source>
</evidence>
<dbReference type="EMBL" id="CP080647">
    <property type="protein sequence ID" value="QYX77934.1"/>
    <property type="molecule type" value="Genomic_DNA"/>
</dbReference>
<proteinExistence type="predicted"/>
<gene>
    <name evidence="4" type="ORF">K1J60_16590</name>
</gene>
<accession>A0ABX8XQ61</accession>